<dbReference type="InterPro" id="IPR011990">
    <property type="entry name" value="TPR-like_helical_dom_sf"/>
</dbReference>
<keyword evidence="2 3" id="KW-0378">Hydrolase</keyword>
<accession>A0ABU8NP30</accession>
<dbReference type="SUPFAM" id="SSF53474">
    <property type="entry name" value="alpha/beta-Hydrolases"/>
    <property type="match status" value="1"/>
</dbReference>
<reference evidence="3 4" key="1">
    <citation type="submission" date="2024-03" db="EMBL/GenBank/DDBJ databases">
        <title>Sequence of Lycoming College Course Isolates.</title>
        <authorList>
            <person name="Plotts O."/>
            <person name="Newman J."/>
        </authorList>
    </citation>
    <scope>NUCLEOTIDE SEQUENCE [LARGE SCALE GENOMIC DNA]</scope>
    <source>
        <strain evidence="3 4">CJB-3</strain>
    </source>
</reference>
<gene>
    <name evidence="3" type="ORF">WAE58_12255</name>
</gene>
<dbReference type="InterPro" id="IPR029058">
    <property type="entry name" value="AB_hydrolase_fold"/>
</dbReference>
<dbReference type="InterPro" id="IPR052558">
    <property type="entry name" value="Siderophore_Hydrolase_D"/>
</dbReference>
<dbReference type="Pfam" id="PF00756">
    <property type="entry name" value="Esterase"/>
    <property type="match status" value="1"/>
</dbReference>
<comment type="similarity">
    <text evidence="1">Belongs to the esterase D family.</text>
</comment>
<comment type="caution">
    <text evidence="3">The sequence shown here is derived from an EMBL/GenBank/DDBJ whole genome shotgun (WGS) entry which is preliminary data.</text>
</comment>
<dbReference type="Gene3D" id="3.40.50.1820">
    <property type="entry name" value="alpha/beta hydrolase"/>
    <property type="match status" value="1"/>
</dbReference>
<keyword evidence="4" id="KW-1185">Reference proteome</keyword>
<dbReference type="GO" id="GO:0016787">
    <property type="term" value="F:hydrolase activity"/>
    <property type="evidence" value="ECO:0007669"/>
    <property type="project" value="UniProtKB-KW"/>
</dbReference>
<evidence type="ECO:0000313" key="3">
    <source>
        <dbReference type="EMBL" id="MEJ2903205.1"/>
    </source>
</evidence>
<dbReference type="PANTHER" id="PTHR40841">
    <property type="entry name" value="SIDEROPHORE TRIACETYLFUSARININE C ESTERASE"/>
    <property type="match status" value="1"/>
</dbReference>
<evidence type="ECO:0000256" key="2">
    <source>
        <dbReference type="ARBA" id="ARBA00022801"/>
    </source>
</evidence>
<dbReference type="SUPFAM" id="SSF48452">
    <property type="entry name" value="TPR-like"/>
    <property type="match status" value="1"/>
</dbReference>
<evidence type="ECO:0000313" key="4">
    <source>
        <dbReference type="Proteomes" id="UP001378956"/>
    </source>
</evidence>
<dbReference type="InterPro" id="IPR000801">
    <property type="entry name" value="Esterase-like"/>
</dbReference>
<evidence type="ECO:0000256" key="1">
    <source>
        <dbReference type="ARBA" id="ARBA00005622"/>
    </source>
</evidence>
<dbReference type="RefSeq" id="WP_337716550.1">
    <property type="nucleotide sequence ID" value="NZ_JBBEUB010000003.1"/>
</dbReference>
<organism evidence="3 4">
    <name type="scientific">Pedobacter panaciterrae</name>
    <dbReference type="NCBI Taxonomy" id="363849"/>
    <lineage>
        <taxon>Bacteria</taxon>
        <taxon>Pseudomonadati</taxon>
        <taxon>Bacteroidota</taxon>
        <taxon>Sphingobacteriia</taxon>
        <taxon>Sphingobacteriales</taxon>
        <taxon>Sphingobacteriaceae</taxon>
        <taxon>Pedobacter</taxon>
    </lineage>
</organism>
<sequence length="400" mass="44412">MKTLILTIGLFVSSTFFLVAQTKKLMILGFRDSIYSKILGEKREILVHLPDTPADEFAPDQKYPVIYVLDAGSYFQTIAAISESKGGGSGNFSSPKVIVVGIVNTDRMRDLSPTHWPNPPLVPAGMAASSGDGEKFLGFIEKELIPHIDSICPAAPHRTIIGHSLGGLAAINALLNHKGLFQNHVVLDPTTWWEKENWINSVKNKLTLADYSNTSVFLAIAHSVDKSLSIEALKTDTNLRTLPMRSEWNFDQYIKSIIGAHPLIYQSKYYPDYDHGGVALPGIIDAMGFIYNFYGISFPFPGFFAPDYSEDGKLAAHYEMVSKRLGYKVAPPGELINAVAHELMGSKQFDRAKKYLDLNLKNYPNSYKSYEAMGDYYKELGKRELSDGFYKKAGVMKGKG</sequence>
<name>A0ABU8NP30_9SPHI</name>
<proteinExistence type="inferred from homology"/>
<dbReference type="EMBL" id="JBBEUB010000003">
    <property type="protein sequence ID" value="MEJ2903205.1"/>
    <property type="molecule type" value="Genomic_DNA"/>
</dbReference>
<protein>
    <submittedName>
        <fullName evidence="3">Alpha/beta hydrolase-fold protein</fullName>
    </submittedName>
</protein>
<dbReference type="PANTHER" id="PTHR40841:SF2">
    <property type="entry name" value="SIDEROPHORE-DEGRADING ESTERASE (EUROFUNG)"/>
    <property type="match status" value="1"/>
</dbReference>
<dbReference type="Proteomes" id="UP001378956">
    <property type="component" value="Unassembled WGS sequence"/>
</dbReference>